<reference evidence="4" key="1">
    <citation type="submission" date="2021-03" db="EMBL/GenBank/DDBJ databases">
        <authorList>
            <person name="Tagirdzhanova G."/>
        </authorList>
    </citation>
    <scope>NUCLEOTIDE SEQUENCE</scope>
</reference>
<dbReference type="Gene3D" id="3.40.50.300">
    <property type="entry name" value="P-loop containing nucleotide triphosphate hydrolases"/>
    <property type="match status" value="1"/>
</dbReference>
<dbReference type="SMART" id="SM00174">
    <property type="entry name" value="RHO"/>
    <property type="match status" value="1"/>
</dbReference>
<keyword evidence="1" id="KW-0547">Nucleotide-binding</keyword>
<dbReference type="GO" id="GO:0005525">
    <property type="term" value="F:GTP binding"/>
    <property type="evidence" value="ECO:0007669"/>
    <property type="project" value="UniProtKB-KW"/>
</dbReference>
<protein>
    <submittedName>
        <fullName evidence="4">Uncharacterized protein</fullName>
    </submittedName>
</protein>
<evidence type="ECO:0000313" key="5">
    <source>
        <dbReference type="Proteomes" id="UP000664534"/>
    </source>
</evidence>
<dbReference type="NCBIfam" id="TIGR00231">
    <property type="entry name" value="small_GTP"/>
    <property type="match status" value="1"/>
</dbReference>
<dbReference type="EMBL" id="CAJPDT010000137">
    <property type="protein sequence ID" value="CAF9940818.1"/>
    <property type="molecule type" value="Genomic_DNA"/>
</dbReference>
<dbReference type="SUPFAM" id="SSF52540">
    <property type="entry name" value="P-loop containing nucleoside triphosphate hydrolases"/>
    <property type="match status" value="1"/>
</dbReference>
<keyword evidence="2" id="KW-0342">GTP-binding</keyword>
<dbReference type="SMART" id="SM00173">
    <property type="entry name" value="RAS"/>
    <property type="match status" value="1"/>
</dbReference>
<dbReference type="Proteomes" id="UP000664534">
    <property type="component" value="Unassembled WGS sequence"/>
</dbReference>
<evidence type="ECO:0000256" key="1">
    <source>
        <dbReference type="ARBA" id="ARBA00022741"/>
    </source>
</evidence>
<dbReference type="GO" id="GO:0003924">
    <property type="term" value="F:GTPase activity"/>
    <property type="evidence" value="ECO:0007669"/>
    <property type="project" value="InterPro"/>
</dbReference>
<dbReference type="InterPro" id="IPR005225">
    <property type="entry name" value="Small_GTP-bd"/>
</dbReference>
<dbReference type="SMART" id="SM00175">
    <property type="entry name" value="RAB"/>
    <property type="match status" value="1"/>
</dbReference>
<comment type="caution">
    <text evidence="4">The sequence shown here is derived from an EMBL/GenBank/DDBJ whole genome shotgun (WGS) entry which is preliminary data.</text>
</comment>
<dbReference type="PROSITE" id="PS51421">
    <property type="entry name" value="RAS"/>
    <property type="match status" value="1"/>
</dbReference>
<dbReference type="PROSITE" id="PS51419">
    <property type="entry name" value="RAB"/>
    <property type="match status" value="1"/>
</dbReference>
<dbReference type="OrthoDB" id="25896at2759"/>
<dbReference type="FunFam" id="3.40.50.300:FF:001447">
    <property type="entry name" value="Ras-related protein Rab-1B"/>
    <property type="match status" value="1"/>
</dbReference>
<feature type="region of interest" description="Disordered" evidence="3">
    <location>
        <begin position="257"/>
        <end position="277"/>
    </location>
</feature>
<evidence type="ECO:0000256" key="3">
    <source>
        <dbReference type="SAM" id="MobiDB-lite"/>
    </source>
</evidence>
<dbReference type="PRINTS" id="PR00449">
    <property type="entry name" value="RASTRNSFRMNG"/>
</dbReference>
<evidence type="ECO:0000313" key="4">
    <source>
        <dbReference type="EMBL" id="CAF9940818.1"/>
    </source>
</evidence>
<dbReference type="Pfam" id="PF00071">
    <property type="entry name" value="Ras"/>
    <property type="match status" value="1"/>
</dbReference>
<keyword evidence="5" id="KW-1185">Reference proteome</keyword>
<evidence type="ECO:0000256" key="2">
    <source>
        <dbReference type="ARBA" id="ARBA00023134"/>
    </source>
</evidence>
<gene>
    <name evidence="4" type="ORF">IMSHALPRED_002179</name>
</gene>
<organism evidence="4 5">
    <name type="scientific">Imshaugia aleurites</name>
    <dbReference type="NCBI Taxonomy" id="172621"/>
    <lineage>
        <taxon>Eukaryota</taxon>
        <taxon>Fungi</taxon>
        <taxon>Dikarya</taxon>
        <taxon>Ascomycota</taxon>
        <taxon>Pezizomycotina</taxon>
        <taxon>Lecanoromycetes</taxon>
        <taxon>OSLEUM clade</taxon>
        <taxon>Lecanoromycetidae</taxon>
        <taxon>Lecanorales</taxon>
        <taxon>Lecanorineae</taxon>
        <taxon>Parmeliaceae</taxon>
        <taxon>Imshaugia</taxon>
    </lineage>
</organism>
<dbReference type="PROSITE" id="PS51417">
    <property type="entry name" value="ARF"/>
    <property type="match status" value="1"/>
</dbReference>
<dbReference type="AlphaFoldDB" id="A0A8H3PHI2"/>
<proteinExistence type="predicted"/>
<name>A0A8H3PHI2_9LECA</name>
<accession>A0A8H3PHI2</accession>
<dbReference type="InterPro" id="IPR027417">
    <property type="entry name" value="P-loop_NTPase"/>
</dbReference>
<dbReference type="CDD" id="cd00154">
    <property type="entry name" value="Rab"/>
    <property type="match status" value="1"/>
</dbReference>
<dbReference type="InterPro" id="IPR001806">
    <property type="entry name" value="Small_GTPase"/>
</dbReference>
<sequence length="277" mass="30632">MSSSLEAKICVLGAQGVGKTSLLNRYINGVFTPPNVASTIGASFLTKRVVDVDTGTTVRLQLWDTAGQERFRTITKLYYRGASAILLVYSIIDESSFEEMGRWLTEMRENIGDDIVIHVVGTKSDVVAQEPSLRKIPFERCIAYVAENLYPPKVSTPTFPNFGSARSSGFWGQEIGWDCCHEISSSNGEGIEEVFRVITRKLVEQKNKKEQEQLQNHNNTPGQDGYFEGLSDVHGSFKLTNKRQSWLGIASTPGIAPGEETNDGAQSLVRNRKGKCC</sequence>
<dbReference type="PROSITE" id="PS51420">
    <property type="entry name" value="RHO"/>
    <property type="match status" value="1"/>
</dbReference>
<dbReference type="PANTHER" id="PTHR24073">
    <property type="entry name" value="DRAB5-RELATED"/>
    <property type="match status" value="1"/>
</dbReference>